<evidence type="ECO:0000259" key="8">
    <source>
        <dbReference type="PROSITE" id="PS50850"/>
    </source>
</evidence>
<feature type="compositionally biased region" description="Polar residues" evidence="6">
    <location>
        <begin position="1"/>
        <end position="12"/>
    </location>
</feature>
<evidence type="ECO:0000256" key="1">
    <source>
        <dbReference type="ARBA" id="ARBA00004141"/>
    </source>
</evidence>
<evidence type="ECO:0000256" key="7">
    <source>
        <dbReference type="SAM" id="Phobius"/>
    </source>
</evidence>
<protein>
    <submittedName>
        <fullName evidence="9">MFS transporter</fullName>
    </submittedName>
</protein>
<feature type="region of interest" description="Disordered" evidence="6">
    <location>
        <begin position="1"/>
        <end position="60"/>
    </location>
</feature>
<dbReference type="InterPro" id="IPR004752">
    <property type="entry name" value="AmpG_permease/AT-1"/>
</dbReference>
<feature type="transmembrane region" description="Helical" evidence="7">
    <location>
        <begin position="108"/>
        <end position="126"/>
    </location>
</feature>
<feature type="compositionally biased region" description="Low complexity" evidence="6">
    <location>
        <begin position="26"/>
        <end position="52"/>
    </location>
</feature>
<feature type="transmembrane region" description="Helical" evidence="7">
    <location>
        <begin position="247"/>
        <end position="268"/>
    </location>
</feature>
<dbReference type="Proteomes" id="UP001367030">
    <property type="component" value="Unassembled WGS sequence"/>
</dbReference>
<keyword evidence="4 7" id="KW-1133">Transmembrane helix</keyword>
<comment type="subcellular location">
    <subcellularLocation>
        <location evidence="1">Membrane</location>
        <topology evidence="1">Multi-pass membrane protein</topology>
    </subcellularLocation>
</comment>
<dbReference type="RefSeq" id="WP_340338960.1">
    <property type="nucleotide sequence ID" value="NZ_JBBKZS010000021.1"/>
</dbReference>
<dbReference type="PROSITE" id="PS50850">
    <property type="entry name" value="MFS"/>
    <property type="match status" value="1"/>
</dbReference>
<keyword evidence="10" id="KW-1185">Reference proteome</keyword>
<feature type="transmembrane region" description="Helical" evidence="7">
    <location>
        <begin position="372"/>
        <end position="391"/>
    </location>
</feature>
<evidence type="ECO:0000313" key="9">
    <source>
        <dbReference type="EMBL" id="MEJ8858908.1"/>
    </source>
</evidence>
<dbReference type="Pfam" id="PF07690">
    <property type="entry name" value="MFS_1"/>
    <property type="match status" value="1"/>
</dbReference>
<feature type="transmembrane region" description="Helical" evidence="7">
    <location>
        <begin position="147"/>
        <end position="165"/>
    </location>
</feature>
<keyword evidence="3 7" id="KW-0812">Transmembrane</keyword>
<dbReference type="EMBL" id="JBBKZS010000021">
    <property type="protein sequence ID" value="MEJ8858908.1"/>
    <property type="molecule type" value="Genomic_DNA"/>
</dbReference>
<evidence type="ECO:0000256" key="2">
    <source>
        <dbReference type="ARBA" id="ARBA00022448"/>
    </source>
</evidence>
<feature type="domain" description="Major facilitator superfamily (MFS) profile" evidence="8">
    <location>
        <begin position="74"/>
        <end position="487"/>
    </location>
</feature>
<feature type="transmembrane region" description="Helical" evidence="7">
    <location>
        <begin position="347"/>
        <end position="365"/>
    </location>
</feature>
<dbReference type="InterPro" id="IPR011701">
    <property type="entry name" value="MFS"/>
</dbReference>
<evidence type="ECO:0000256" key="6">
    <source>
        <dbReference type="SAM" id="MobiDB-lite"/>
    </source>
</evidence>
<dbReference type="Gene3D" id="1.20.1250.20">
    <property type="entry name" value="MFS general substrate transporter like domains"/>
    <property type="match status" value="2"/>
</dbReference>
<feature type="transmembrane region" description="Helical" evidence="7">
    <location>
        <begin position="462"/>
        <end position="483"/>
    </location>
</feature>
<feature type="transmembrane region" description="Helical" evidence="7">
    <location>
        <begin position="306"/>
        <end position="327"/>
    </location>
</feature>
<evidence type="ECO:0000256" key="4">
    <source>
        <dbReference type="ARBA" id="ARBA00022989"/>
    </source>
</evidence>
<dbReference type="PANTHER" id="PTHR12778">
    <property type="entry name" value="SOLUTE CARRIER FAMILY 33 ACETYL-COA TRANSPORTER -RELATED"/>
    <property type="match status" value="1"/>
</dbReference>
<feature type="transmembrane region" description="Helical" evidence="7">
    <location>
        <begin position="397"/>
        <end position="423"/>
    </location>
</feature>
<accession>A0ABU8XIL5</accession>
<dbReference type="NCBIfam" id="TIGR00901">
    <property type="entry name" value="2A0125"/>
    <property type="match status" value="1"/>
</dbReference>
<keyword evidence="2" id="KW-0813">Transport</keyword>
<proteinExistence type="predicted"/>
<keyword evidence="5 7" id="KW-0472">Membrane</keyword>
<evidence type="ECO:0000313" key="10">
    <source>
        <dbReference type="Proteomes" id="UP001367030"/>
    </source>
</evidence>
<name>A0ABU8XIL5_9BURK</name>
<comment type="caution">
    <text evidence="9">The sequence shown here is derived from an EMBL/GenBank/DDBJ whole genome shotgun (WGS) entry which is preliminary data.</text>
</comment>
<evidence type="ECO:0000256" key="5">
    <source>
        <dbReference type="ARBA" id="ARBA00023136"/>
    </source>
</evidence>
<dbReference type="InterPro" id="IPR020846">
    <property type="entry name" value="MFS_dom"/>
</dbReference>
<feature type="transmembrane region" description="Helical" evidence="7">
    <location>
        <begin position="74"/>
        <end position="96"/>
    </location>
</feature>
<dbReference type="SUPFAM" id="SSF103473">
    <property type="entry name" value="MFS general substrate transporter"/>
    <property type="match status" value="1"/>
</dbReference>
<dbReference type="InterPro" id="IPR036259">
    <property type="entry name" value="MFS_trans_sf"/>
</dbReference>
<feature type="transmembrane region" description="Helical" evidence="7">
    <location>
        <begin position="435"/>
        <end position="456"/>
    </location>
</feature>
<evidence type="ECO:0000256" key="3">
    <source>
        <dbReference type="ARBA" id="ARBA00022692"/>
    </source>
</evidence>
<organism evidence="9 10">
    <name type="scientific">Variovorax robiniae</name>
    <dbReference type="NCBI Taxonomy" id="1836199"/>
    <lineage>
        <taxon>Bacteria</taxon>
        <taxon>Pseudomonadati</taxon>
        <taxon>Pseudomonadota</taxon>
        <taxon>Betaproteobacteria</taxon>
        <taxon>Burkholderiales</taxon>
        <taxon>Comamonadaceae</taxon>
        <taxon>Variovorax</taxon>
    </lineage>
</organism>
<feature type="transmembrane region" description="Helical" evidence="7">
    <location>
        <begin position="217"/>
        <end position="235"/>
    </location>
</feature>
<dbReference type="PANTHER" id="PTHR12778:SF10">
    <property type="entry name" value="MAJOR FACILITATOR SUPERFAMILY DOMAIN-CONTAINING PROTEIN 3"/>
    <property type="match status" value="1"/>
</dbReference>
<reference evidence="9 10" key="1">
    <citation type="submission" date="2024-03" db="EMBL/GenBank/DDBJ databases">
        <title>Novel species of the genus Variovorax.</title>
        <authorList>
            <person name="Liu Q."/>
            <person name="Xin Y.-H."/>
        </authorList>
    </citation>
    <scope>NUCLEOTIDE SEQUENCE [LARGE SCALE GENOMIC DNA]</scope>
    <source>
        <strain evidence="9 10">KACC 18901</strain>
    </source>
</reference>
<sequence length="491" mass="52209">MSPPSADQTLPASQADVASPARLDSPRGPGRAAPGAGGAAADAASPSRLDSPQGDSEDRKLPWRDTLKVYLEPATLRMLALGFSAGLPLLLVLGTLSFRLREAGVDRATIGFLSWVGLAYAFKWVWAPLVDRLPLPPLTTLLGRRRGWLLFAQALVIAGLVGMALNDPRDGLHPLVWCALLAAFGSATQDIALDAFRIESAATRKQAALAAAYQTGYRLAMIWAGAGVLWVAAWAEVSDTGGYQNAAWRTAYLVMAASMAVGVLTVLLSPEPERRPLAAPKGAVAWLQSVLIEPFADFIRRYKWQAALILSLIAIYRISDVVMGIMANPFYVDMGFSKDEVATVSKIFGVIMTLVGAFVGGILSMRFGVMRVLMLGAVLSAASNLLFAWLATRGHDLTALVAVVSADNLAGGIASAAFIAYLSSLTNINYSATQYALFSSMMLLLPKFIAGYSGVFVDRYGYISFFTATALLGVPVLVLVALASRARKASD</sequence>
<gene>
    <name evidence="9" type="ORF">WKW79_30350</name>
</gene>